<organism evidence="1 2">
    <name type="scientific">Rotaria magnacalcarata</name>
    <dbReference type="NCBI Taxonomy" id="392030"/>
    <lineage>
        <taxon>Eukaryota</taxon>
        <taxon>Metazoa</taxon>
        <taxon>Spiralia</taxon>
        <taxon>Gnathifera</taxon>
        <taxon>Rotifera</taxon>
        <taxon>Eurotatoria</taxon>
        <taxon>Bdelloidea</taxon>
        <taxon>Philodinida</taxon>
        <taxon>Philodinidae</taxon>
        <taxon>Rotaria</taxon>
    </lineage>
</organism>
<accession>A0A8S3AIQ9</accession>
<sequence length="70" mass="7515">MVVGVPSPVTIVEEGDIHVCELSTSVVESTSILPNVTELPIDQTTNIIEYPFELLSGEELTYHGADLTDG</sequence>
<dbReference type="Proteomes" id="UP000676336">
    <property type="component" value="Unassembled WGS sequence"/>
</dbReference>
<proteinExistence type="predicted"/>
<reference evidence="1" key="1">
    <citation type="submission" date="2021-02" db="EMBL/GenBank/DDBJ databases">
        <authorList>
            <person name="Nowell W R."/>
        </authorList>
    </citation>
    <scope>NUCLEOTIDE SEQUENCE</scope>
</reference>
<dbReference type="EMBL" id="CAJOBI010133453">
    <property type="protein sequence ID" value="CAF4735491.1"/>
    <property type="molecule type" value="Genomic_DNA"/>
</dbReference>
<feature type="non-terminal residue" evidence="1">
    <location>
        <position position="70"/>
    </location>
</feature>
<dbReference type="AlphaFoldDB" id="A0A8S3AIQ9"/>
<protein>
    <submittedName>
        <fullName evidence="1">Uncharacterized protein</fullName>
    </submittedName>
</protein>
<evidence type="ECO:0000313" key="2">
    <source>
        <dbReference type="Proteomes" id="UP000676336"/>
    </source>
</evidence>
<comment type="caution">
    <text evidence="1">The sequence shown here is derived from an EMBL/GenBank/DDBJ whole genome shotgun (WGS) entry which is preliminary data.</text>
</comment>
<name>A0A8S3AIQ9_9BILA</name>
<evidence type="ECO:0000313" key="1">
    <source>
        <dbReference type="EMBL" id="CAF4735491.1"/>
    </source>
</evidence>
<gene>
    <name evidence="1" type="ORF">SMN809_LOCUS44475</name>
</gene>